<keyword evidence="6" id="KW-1185">Reference proteome</keyword>
<dbReference type="RefSeq" id="WP_277863431.1">
    <property type="nucleotide sequence ID" value="NZ_JARRAG010000002.1"/>
</dbReference>
<keyword evidence="1 5" id="KW-0378">Hydrolase</keyword>
<dbReference type="Gene3D" id="2.60.40.1180">
    <property type="entry name" value="Golgi alpha-mannosidase II"/>
    <property type="match status" value="1"/>
</dbReference>
<feature type="chain" id="PRO_5046704911" evidence="3">
    <location>
        <begin position="29"/>
        <end position="877"/>
    </location>
</feature>
<protein>
    <submittedName>
        <fullName evidence="5">Alpha-galactosidase</fullName>
        <ecNumber evidence="5">3.2.1.22</ecNumber>
    </submittedName>
</protein>
<dbReference type="Gene3D" id="2.70.98.60">
    <property type="entry name" value="alpha-galactosidase from lactobacil brevis"/>
    <property type="match status" value="1"/>
</dbReference>
<evidence type="ECO:0000256" key="1">
    <source>
        <dbReference type="ARBA" id="ARBA00022801"/>
    </source>
</evidence>
<evidence type="ECO:0000256" key="3">
    <source>
        <dbReference type="SAM" id="SignalP"/>
    </source>
</evidence>
<keyword evidence="3" id="KW-0732">Signal</keyword>
<proteinExistence type="predicted"/>
<dbReference type="Proteomes" id="UP001216907">
    <property type="component" value="Unassembled WGS sequence"/>
</dbReference>
<reference evidence="5 6" key="1">
    <citation type="submission" date="2023-03" db="EMBL/GenBank/DDBJ databases">
        <title>Paludisphaera mucosa sp. nov. a novel planctomycete from northern fen.</title>
        <authorList>
            <person name="Ivanova A."/>
        </authorList>
    </citation>
    <scope>NUCLEOTIDE SEQUENCE [LARGE SCALE GENOMIC DNA]</scope>
    <source>
        <strain evidence="5 6">Pla2</strain>
    </source>
</reference>
<evidence type="ECO:0000313" key="5">
    <source>
        <dbReference type="EMBL" id="MDG3007143.1"/>
    </source>
</evidence>
<dbReference type="SUPFAM" id="SSF51445">
    <property type="entry name" value="(Trans)glycosidases"/>
    <property type="match status" value="1"/>
</dbReference>
<dbReference type="Gene3D" id="3.20.20.70">
    <property type="entry name" value="Aldolase class I"/>
    <property type="match status" value="2"/>
</dbReference>
<sequence>MLTSVLVRPRRILFAAAAALAVGIPATAGVVAPAPEEMARLRRWVAEHLDGPDASAPFSFRYAGRPSAGLLKTWEKAHESRELDPTRSERVATYTDRATGLVVRCTAIVYKDFPTVEWTVVFRNGGAAETPILEDVQGLDGIWTGGGGAAVLHHARGSICTAGDYEPFATPLAPGTSSRFGGSAGRPSGDDWPYFNLQQGDAGLIVAVGWPAQWAGTFAAEADGVRIRAGQEGVHAKLLPGEEIRTPLMALQFWNGDRARSQNVWRRWMTAHGMTRPSGAPPPPQFVASSSRAYGEMVHADEGKQLMFIDRYLEEGIKLDAWWMDAGWYVQEQGWPQVGTWEVDAKRFPRGLRAVSDHAHARGLRTIVWFEPERVAPGTWLYENHSEWLLPRHAPGTAESPGLRSWSSASIGVDPVVIANLSDEPRELGAIHVAPRGMTFHPGPDGEFCVVRWTAPEAGDVAIRAAFRAADPKATTDVHVLLAGKPIFEDRVGEKGREPSCDRSLTVARGDAIDFVVGPGGNGHGFDSTSLTATLATTSGATHDAALEFAVDRNPGSAWSYGWLKPGATPDASTFTPFDRKGRPGEDASKLLNLGSPAAREWLTDHVDRTLAEQGVDLYRQDFNIDPLPFWRAADAPDRRGVTENHHVVGYLAYWDELIRRRPGLLIDSCASGGRRNDLETMRRAVPLWRTDYAFQAIADQGMTYGLSPWLPYFGSGTTAARDASYMGAGFSAVDPYAFWSNATPSISCGVDVRERGIDYKTLRTLVGRWRELSRFYYDDFYALTPYSLATDAWIAWQYNAPERREGAVQAFRRQDAPEARIRLKLHGLDADAVYALSTLDATEPREAAGRDLMATGLEVDIPARPAAAVVFYRRRD</sequence>
<feature type="domain" description="Glycosyl hydrolase family 36 C-terminal" evidence="4">
    <location>
        <begin position="794"/>
        <end position="862"/>
    </location>
</feature>
<organism evidence="5 6">
    <name type="scientific">Paludisphaera mucosa</name>
    <dbReference type="NCBI Taxonomy" id="3030827"/>
    <lineage>
        <taxon>Bacteria</taxon>
        <taxon>Pseudomonadati</taxon>
        <taxon>Planctomycetota</taxon>
        <taxon>Planctomycetia</taxon>
        <taxon>Isosphaerales</taxon>
        <taxon>Isosphaeraceae</taxon>
        <taxon>Paludisphaera</taxon>
    </lineage>
</organism>
<dbReference type="InterPro" id="IPR038417">
    <property type="entry name" value="Alpga-gal_N_sf"/>
</dbReference>
<keyword evidence="2 5" id="KW-0326">Glycosidase</keyword>
<name>A0ABT6FHS5_9BACT</name>
<evidence type="ECO:0000313" key="6">
    <source>
        <dbReference type="Proteomes" id="UP001216907"/>
    </source>
</evidence>
<dbReference type="GO" id="GO:0004557">
    <property type="term" value="F:alpha-galactosidase activity"/>
    <property type="evidence" value="ECO:0007669"/>
    <property type="project" value="UniProtKB-EC"/>
</dbReference>
<dbReference type="InterPro" id="IPR031705">
    <property type="entry name" value="Glyco_hydro_36_C"/>
</dbReference>
<feature type="signal peptide" evidence="3">
    <location>
        <begin position="1"/>
        <end position="28"/>
    </location>
</feature>
<dbReference type="EMBL" id="JARRAG010000002">
    <property type="protein sequence ID" value="MDG3007143.1"/>
    <property type="molecule type" value="Genomic_DNA"/>
</dbReference>
<dbReference type="InterPro" id="IPR017853">
    <property type="entry name" value="GH"/>
</dbReference>
<gene>
    <name evidence="5" type="ORF">PZE19_25545</name>
</gene>
<accession>A0ABT6FHS5</accession>
<dbReference type="InterPro" id="IPR013780">
    <property type="entry name" value="Glyco_hydro_b"/>
</dbReference>
<comment type="caution">
    <text evidence="5">The sequence shown here is derived from an EMBL/GenBank/DDBJ whole genome shotgun (WGS) entry which is preliminary data.</text>
</comment>
<dbReference type="Pfam" id="PF16874">
    <property type="entry name" value="Glyco_hydro_36C"/>
    <property type="match status" value="1"/>
</dbReference>
<evidence type="ECO:0000256" key="2">
    <source>
        <dbReference type="ARBA" id="ARBA00023295"/>
    </source>
</evidence>
<dbReference type="EC" id="3.2.1.22" evidence="5"/>
<evidence type="ECO:0000259" key="4">
    <source>
        <dbReference type="Pfam" id="PF16874"/>
    </source>
</evidence>
<dbReference type="InterPro" id="IPR013785">
    <property type="entry name" value="Aldolase_TIM"/>
</dbReference>
<dbReference type="Pfam" id="PF02065">
    <property type="entry name" value="Melibiase"/>
    <property type="match status" value="1"/>
</dbReference>